<reference evidence="2 3" key="1">
    <citation type="submission" date="2020-06" db="EMBL/GenBank/DDBJ databases">
        <title>Whole-genome sequencing of blaNDM-5 positive Escherichia coli isolated from a Japanese patient with no history of travel abroad.</title>
        <authorList>
            <person name="Ito Y."/>
            <person name="Aoki K."/>
            <person name="Nakayama N."/>
            <person name="Ohtsuka M."/>
            <person name="Ota M."/>
            <person name="Kaneko N."/>
            <person name="Yoshida M."/>
            <person name="Ishii Y."/>
            <person name="Tateda K."/>
            <person name="Matsuse H."/>
        </authorList>
    </citation>
    <scope>NUCLEOTIDE SEQUENCE [LARGE SCALE GENOMIC DNA]</scope>
    <source>
        <strain evidence="2 3">TUM18780</strain>
        <plasmid evidence="3">pmty18780-3 dna</plasmid>
    </source>
</reference>
<accession>A0ABC8E836</accession>
<keyword evidence="1" id="KW-1133">Transmembrane helix</keyword>
<keyword evidence="1" id="KW-0472">Membrane</keyword>
<feature type="transmembrane region" description="Helical" evidence="1">
    <location>
        <begin position="6"/>
        <end position="26"/>
    </location>
</feature>
<dbReference type="Proteomes" id="UP000509260">
    <property type="component" value="Plasmid pMTY18780-3"/>
</dbReference>
<sequence length="52" mass="6014">MKLIDHLVNTFSSYTMTFMQLIWFWLKSNESIGGKFQVVSQFGKVHASFVPS</sequence>
<keyword evidence="1" id="KW-0812">Transmembrane</keyword>
<evidence type="ECO:0000313" key="3">
    <source>
        <dbReference type="Proteomes" id="UP000509260"/>
    </source>
</evidence>
<proteinExistence type="predicted"/>
<dbReference type="EMBL" id="AP023200">
    <property type="protein sequence ID" value="BCG39828.1"/>
    <property type="molecule type" value="Genomic_DNA"/>
</dbReference>
<keyword evidence="2" id="KW-0614">Plasmid</keyword>
<protein>
    <submittedName>
        <fullName evidence="2">Uncharacterized protein</fullName>
    </submittedName>
</protein>
<name>A0ABC8E836_ECOLX</name>
<evidence type="ECO:0000256" key="1">
    <source>
        <dbReference type="SAM" id="Phobius"/>
    </source>
</evidence>
<dbReference type="AlphaFoldDB" id="A0ABC8E836"/>
<organism evidence="2 3">
    <name type="scientific">Escherichia coli</name>
    <dbReference type="NCBI Taxonomy" id="562"/>
    <lineage>
        <taxon>Bacteria</taxon>
        <taxon>Pseudomonadati</taxon>
        <taxon>Pseudomonadota</taxon>
        <taxon>Gammaproteobacteria</taxon>
        <taxon>Enterobacterales</taxon>
        <taxon>Enterobacteriaceae</taxon>
        <taxon>Escherichia</taxon>
    </lineage>
</organism>
<gene>
    <name evidence="2" type="ORF">TUM18780_49900</name>
</gene>
<geneLocation type="plasmid" evidence="3">
    <name>pmty18780-3 dna</name>
</geneLocation>
<evidence type="ECO:0000313" key="2">
    <source>
        <dbReference type="EMBL" id="BCG39828.1"/>
    </source>
</evidence>